<evidence type="ECO:0000313" key="2">
    <source>
        <dbReference type="EMBL" id="MBP0463154.1"/>
    </source>
</evidence>
<dbReference type="InterPro" id="IPR010269">
    <property type="entry name" value="T6SS_TssC-like"/>
</dbReference>
<dbReference type="PANTHER" id="PTHR35565">
    <property type="entry name" value="CYTOPLASMIC PROTEIN-RELATED"/>
    <property type="match status" value="1"/>
</dbReference>
<dbReference type="PANTHER" id="PTHR35565:SF3">
    <property type="entry name" value="TYPE VI SECRETION SYSTEM SHEATH PROTEIN TSSC1"/>
    <property type="match status" value="1"/>
</dbReference>
<name>A0ABS4APJ1_9PROT</name>
<protein>
    <submittedName>
        <fullName evidence="2">Type VI secretion system contractile sheath large subunit</fullName>
    </submittedName>
</protein>
<dbReference type="Proteomes" id="UP000680815">
    <property type="component" value="Unassembled WGS sequence"/>
</dbReference>
<reference evidence="2 3" key="1">
    <citation type="submission" date="2021-03" db="EMBL/GenBank/DDBJ databases">
        <authorList>
            <person name="So Y."/>
        </authorList>
    </citation>
    <scope>NUCLEOTIDE SEQUENCE [LARGE SCALE GENOMIC DNA]</scope>
    <source>
        <strain evidence="2 3">PWR1</strain>
    </source>
</reference>
<evidence type="ECO:0000313" key="3">
    <source>
        <dbReference type="Proteomes" id="UP000680815"/>
    </source>
</evidence>
<proteinExistence type="predicted"/>
<dbReference type="EMBL" id="JAGIYZ010000003">
    <property type="protein sequence ID" value="MBP0463154.1"/>
    <property type="molecule type" value="Genomic_DNA"/>
</dbReference>
<dbReference type="Pfam" id="PF05943">
    <property type="entry name" value="VipB"/>
    <property type="match status" value="1"/>
</dbReference>
<comment type="caution">
    <text evidence="2">The sequence shown here is derived from an EMBL/GenBank/DDBJ whole genome shotgun (WGS) entry which is preliminary data.</text>
</comment>
<accession>A0ABS4APJ1</accession>
<sequence length="424" mass="45416">MATDSDDTGTAARAAAALAWLEARIDALSAGVLGDPRLLALEARWRGLHRLVAAARGERHVALRLLDAPDHMLRRDLARAERFDRTLVFKRVHDDVFGIDASEPFSLLLVDIAWSDAAEDVAALAAFARIAAASPALCLTQAAPAMFGLADWREARTAEAMAEAPLHRRADWLALRDMPEARHLALALPRALVRVGDAPARHCWLPAAWLVAASIVRSAADLGVGTWMWGHQGGGRIADLPTADLGPAPDGRGDRRSLDCRVWADTLDLRLGSLGFVPVTQDPPHLVPADAELPAAAVIFSAPSLHRPRRYEDPAVSADAAIAARLWFALSVVQVLHALKLIARDGRAAGRAPAEIEARLARWVAAQTGERTPTRLFPLLEGAAQLLPPGDGAGPWNVRLMARPPLGMAELSRPFPLTVAVPVG</sequence>
<dbReference type="InterPro" id="IPR044031">
    <property type="entry name" value="TssC1_N"/>
</dbReference>
<organism evidence="2 3">
    <name type="scientific">Roseomonas nitratireducens</name>
    <dbReference type="NCBI Taxonomy" id="2820810"/>
    <lineage>
        <taxon>Bacteria</taxon>
        <taxon>Pseudomonadati</taxon>
        <taxon>Pseudomonadota</taxon>
        <taxon>Alphaproteobacteria</taxon>
        <taxon>Acetobacterales</taxon>
        <taxon>Roseomonadaceae</taxon>
        <taxon>Roseomonas</taxon>
    </lineage>
</organism>
<gene>
    <name evidence="2" type="ORF">J5Y09_04465</name>
</gene>
<dbReference type="RefSeq" id="WP_209350554.1">
    <property type="nucleotide sequence ID" value="NZ_JAGIYZ010000003.1"/>
</dbReference>
<evidence type="ECO:0000259" key="1">
    <source>
        <dbReference type="Pfam" id="PF05943"/>
    </source>
</evidence>
<feature type="domain" description="TssC1 N-terminal" evidence="1">
    <location>
        <begin position="19"/>
        <end position="281"/>
    </location>
</feature>
<keyword evidence="3" id="KW-1185">Reference proteome</keyword>